<name>A0AAE9W834_9SCHI</name>
<evidence type="ECO:0000256" key="1">
    <source>
        <dbReference type="ARBA" id="ARBA00022729"/>
    </source>
</evidence>
<organism evidence="4 5">
    <name type="scientific">Schizosaccharomyces osmophilus</name>
    <dbReference type="NCBI Taxonomy" id="2545709"/>
    <lineage>
        <taxon>Eukaryota</taxon>
        <taxon>Fungi</taxon>
        <taxon>Dikarya</taxon>
        <taxon>Ascomycota</taxon>
        <taxon>Taphrinomycotina</taxon>
        <taxon>Schizosaccharomycetes</taxon>
        <taxon>Schizosaccharomycetales</taxon>
        <taxon>Schizosaccharomycetaceae</taxon>
        <taxon>Schizosaccharomyces</taxon>
    </lineage>
</organism>
<dbReference type="GeneID" id="80873566"/>
<dbReference type="AlphaFoldDB" id="A0AAE9W834"/>
<dbReference type="InterPro" id="IPR018466">
    <property type="entry name" value="Kre9/Knh1-like_N"/>
</dbReference>
<reference evidence="4 5" key="1">
    <citation type="journal article" date="2023" name="G3 (Bethesda)">
        <title>A high-quality reference genome for the fission yeast Schizosaccharomyces osmophilus.</title>
        <authorList>
            <person name="Jia G.S."/>
            <person name="Zhang W.C."/>
            <person name="Liang Y."/>
            <person name="Liu X.H."/>
            <person name="Rhind N."/>
            <person name="Pidoux A."/>
            <person name="Brysch-Herzberg M."/>
            <person name="Du L.L."/>
        </authorList>
    </citation>
    <scope>NUCLEOTIDE SEQUENCE [LARGE SCALE GENOMIC DNA]</scope>
    <source>
        <strain evidence="4 5">CBS 15793</strain>
    </source>
</reference>
<keyword evidence="5" id="KW-1185">Reference proteome</keyword>
<dbReference type="Pfam" id="PF10342">
    <property type="entry name" value="Kre9_KNH"/>
    <property type="match status" value="1"/>
</dbReference>
<feature type="chain" id="PRO_5041942385" evidence="2">
    <location>
        <begin position="19"/>
        <end position="117"/>
    </location>
</feature>
<proteinExistence type="predicted"/>
<dbReference type="Proteomes" id="UP001212411">
    <property type="component" value="Chromosome 1"/>
</dbReference>
<accession>A0AAE9W834</accession>
<protein>
    <submittedName>
        <fullName evidence="4">Developmentally Regulated MAPK Interacting protein</fullName>
    </submittedName>
</protein>
<dbReference type="PANTHER" id="PTHR35185">
    <property type="entry name" value="SERINE/THREONINE-RICH PROTEIN ADG2-RELATED"/>
    <property type="match status" value="1"/>
</dbReference>
<dbReference type="EMBL" id="CP115611">
    <property type="protein sequence ID" value="WBW70626.1"/>
    <property type="molecule type" value="Genomic_DNA"/>
</dbReference>
<evidence type="ECO:0000313" key="4">
    <source>
        <dbReference type="EMBL" id="WBW70626.1"/>
    </source>
</evidence>
<evidence type="ECO:0000256" key="2">
    <source>
        <dbReference type="SAM" id="SignalP"/>
    </source>
</evidence>
<evidence type="ECO:0000259" key="3">
    <source>
        <dbReference type="Pfam" id="PF10342"/>
    </source>
</evidence>
<feature type="signal peptide" evidence="2">
    <location>
        <begin position="1"/>
        <end position="18"/>
    </location>
</feature>
<evidence type="ECO:0000313" key="5">
    <source>
        <dbReference type="Proteomes" id="UP001212411"/>
    </source>
</evidence>
<gene>
    <name evidence="4" type="ORF">SOMG_00079</name>
</gene>
<dbReference type="InterPro" id="IPR052479">
    <property type="entry name" value="GPI-anchor_Adhesion_Reg"/>
</dbReference>
<dbReference type="KEGG" id="som:SOMG_00079"/>
<dbReference type="RefSeq" id="XP_056034869.1">
    <property type="nucleotide sequence ID" value="XM_056178877.1"/>
</dbReference>
<dbReference type="PANTHER" id="PTHR35185:SF1">
    <property type="entry name" value="UPF0619 GPI-ANCHORED MEMBRANE PROTEIN C1322.10"/>
    <property type="match status" value="1"/>
</dbReference>
<sequence length="117" mass="13683">MMMLSKFAFFTFIACSMAVHFNIPSAFEEWEIGEDHTIIWDSVDTDPQIAQLYLSNYYRYPPINKYLTTLSVSDGRYTADTRDWPIDGGYRINMRNPGNFDEIYAQSEEFILNPARD</sequence>
<keyword evidence="1 2" id="KW-0732">Signal</keyword>
<feature type="domain" description="Yeast cell wall synthesis Kre9/Knh1-like N-terminal" evidence="3">
    <location>
        <begin position="24"/>
        <end position="110"/>
    </location>
</feature>